<dbReference type="AlphaFoldDB" id="A0A381N5P6"/>
<dbReference type="EMBL" id="UINC01000096">
    <property type="protein sequence ID" value="SUZ48968.1"/>
    <property type="molecule type" value="Genomic_DNA"/>
</dbReference>
<accession>A0A381N5P6</accession>
<sequence>MSLLITLPESMKPLALGTELLKLDPDLKIEIGSEEVQNPDEVEFAVVWNNYPEGLLLNYPNLKAISSYGHGADGLLADSKLPEGVPLVRLTDETMAEWMSEYLLAVVLLQRRQLLQHAKNSDFIAWGIATRQPGNQLSILGLGYLGQAAAKVFLKMGFDVSGWSRTPKQFEGVSSFSGNDGLTEMLKKTDYLVNLLPLTTETADLLNTETLSKLKRGAYLINVGRGQTLVEEDLIPLLDEGHLSGACLDVFRTEPLAEEHPFRKHKKILITPHNSSSTPANSVAPQILENYKRAVSGRQLLNLVDLAHGY</sequence>
<dbReference type="CDD" id="cd12164">
    <property type="entry name" value="GDH_like_2"/>
    <property type="match status" value="1"/>
</dbReference>
<evidence type="ECO:0000313" key="4">
    <source>
        <dbReference type="EMBL" id="SUZ48968.1"/>
    </source>
</evidence>
<proteinExistence type="predicted"/>
<name>A0A381N5P6_9ZZZZ</name>
<feature type="domain" description="D-isomer specific 2-hydroxyacid dehydrogenase NAD-binding" evidence="3">
    <location>
        <begin position="130"/>
        <end position="274"/>
    </location>
</feature>
<dbReference type="InterPro" id="IPR036291">
    <property type="entry name" value="NAD(P)-bd_dom_sf"/>
</dbReference>
<dbReference type="Gene3D" id="3.40.50.720">
    <property type="entry name" value="NAD(P)-binding Rossmann-like Domain"/>
    <property type="match status" value="2"/>
</dbReference>
<dbReference type="SUPFAM" id="SSF51735">
    <property type="entry name" value="NAD(P)-binding Rossmann-fold domains"/>
    <property type="match status" value="1"/>
</dbReference>
<dbReference type="GO" id="GO:0016491">
    <property type="term" value="F:oxidoreductase activity"/>
    <property type="evidence" value="ECO:0007669"/>
    <property type="project" value="UniProtKB-KW"/>
</dbReference>
<keyword evidence="2" id="KW-0520">NAD</keyword>
<dbReference type="PANTHER" id="PTHR43333">
    <property type="entry name" value="2-HACID_DH_C DOMAIN-CONTAINING PROTEIN"/>
    <property type="match status" value="1"/>
</dbReference>
<evidence type="ECO:0000256" key="2">
    <source>
        <dbReference type="ARBA" id="ARBA00023027"/>
    </source>
</evidence>
<gene>
    <name evidence="4" type="ORF">METZ01_LOCUS1822</name>
</gene>
<keyword evidence="1" id="KW-0560">Oxidoreductase</keyword>
<evidence type="ECO:0000259" key="3">
    <source>
        <dbReference type="Pfam" id="PF02826"/>
    </source>
</evidence>
<dbReference type="InterPro" id="IPR006140">
    <property type="entry name" value="D-isomer_DH_NAD-bd"/>
</dbReference>
<protein>
    <recommendedName>
        <fullName evidence="3">D-isomer specific 2-hydroxyacid dehydrogenase NAD-binding domain-containing protein</fullName>
    </recommendedName>
</protein>
<evidence type="ECO:0000256" key="1">
    <source>
        <dbReference type="ARBA" id="ARBA00023002"/>
    </source>
</evidence>
<reference evidence="4" key="1">
    <citation type="submission" date="2018-05" db="EMBL/GenBank/DDBJ databases">
        <authorList>
            <person name="Lanie J.A."/>
            <person name="Ng W.-L."/>
            <person name="Kazmierczak K.M."/>
            <person name="Andrzejewski T.M."/>
            <person name="Davidsen T.M."/>
            <person name="Wayne K.J."/>
            <person name="Tettelin H."/>
            <person name="Glass J.I."/>
            <person name="Rusch D."/>
            <person name="Podicherti R."/>
            <person name="Tsui H.-C.T."/>
            <person name="Winkler M.E."/>
        </authorList>
    </citation>
    <scope>NUCLEOTIDE SEQUENCE</scope>
</reference>
<dbReference type="PANTHER" id="PTHR43333:SF1">
    <property type="entry name" value="D-ISOMER SPECIFIC 2-HYDROXYACID DEHYDROGENASE NAD-BINDING DOMAIN-CONTAINING PROTEIN"/>
    <property type="match status" value="1"/>
</dbReference>
<organism evidence="4">
    <name type="scientific">marine metagenome</name>
    <dbReference type="NCBI Taxonomy" id="408172"/>
    <lineage>
        <taxon>unclassified sequences</taxon>
        <taxon>metagenomes</taxon>
        <taxon>ecological metagenomes</taxon>
    </lineage>
</organism>
<dbReference type="Pfam" id="PF02826">
    <property type="entry name" value="2-Hacid_dh_C"/>
    <property type="match status" value="1"/>
</dbReference>
<dbReference type="GO" id="GO:0051287">
    <property type="term" value="F:NAD binding"/>
    <property type="evidence" value="ECO:0007669"/>
    <property type="project" value="InterPro"/>
</dbReference>
<dbReference type="SUPFAM" id="SSF52283">
    <property type="entry name" value="Formate/glycerate dehydrogenase catalytic domain-like"/>
    <property type="match status" value="1"/>
</dbReference>